<dbReference type="Pfam" id="PF12796">
    <property type="entry name" value="Ank_2"/>
    <property type="match status" value="1"/>
</dbReference>
<dbReference type="STRING" id="7868.ENSCMIP00000000350"/>
<evidence type="ECO:0000313" key="5">
    <source>
        <dbReference type="Ensembl" id="ENSCMIP00000000350.1"/>
    </source>
</evidence>
<dbReference type="PANTHER" id="PTHR24201">
    <property type="entry name" value="ANK_REP_REGION DOMAIN-CONTAINING PROTEIN"/>
    <property type="match status" value="1"/>
</dbReference>
<accession>A0A4W3GCP9</accession>
<dbReference type="Proteomes" id="UP000314986">
    <property type="component" value="Unassembled WGS sequence"/>
</dbReference>
<evidence type="ECO:0000256" key="2">
    <source>
        <dbReference type="ARBA" id="ARBA00023043"/>
    </source>
</evidence>
<dbReference type="GO" id="GO:0019901">
    <property type="term" value="F:protein kinase binding"/>
    <property type="evidence" value="ECO:0007669"/>
    <property type="project" value="TreeGrafter"/>
</dbReference>
<dbReference type="AlphaFoldDB" id="A0A4W3GCP9"/>
<feature type="repeat" description="ANK" evidence="3">
    <location>
        <begin position="27"/>
        <end position="63"/>
    </location>
</feature>
<evidence type="ECO:0000256" key="4">
    <source>
        <dbReference type="SAM" id="MobiDB-lite"/>
    </source>
</evidence>
<dbReference type="Ensembl" id="ENSCMIT00000000386.1">
    <property type="protein sequence ID" value="ENSCMIP00000000350.1"/>
    <property type="gene ID" value="ENSCMIG00000000272.1"/>
</dbReference>
<dbReference type="GO" id="GO:0005634">
    <property type="term" value="C:nucleus"/>
    <property type="evidence" value="ECO:0007669"/>
    <property type="project" value="TreeGrafter"/>
</dbReference>
<dbReference type="GO" id="GO:0005737">
    <property type="term" value="C:cytoplasm"/>
    <property type="evidence" value="ECO:0007669"/>
    <property type="project" value="TreeGrafter"/>
</dbReference>
<feature type="repeat" description="ANK" evidence="3">
    <location>
        <begin position="64"/>
        <end position="96"/>
    </location>
</feature>
<reference evidence="5" key="5">
    <citation type="submission" date="2025-09" db="UniProtKB">
        <authorList>
            <consortium name="Ensembl"/>
        </authorList>
    </citation>
    <scope>IDENTIFICATION</scope>
</reference>
<dbReference type="GO" id="GO:2000045">
    <property type="term" value="P:regulation of G1/S transition of mitotic cell cycle"/>
    <property type="evidence" value="ECO:0007669"/>
    <property type="project" value="TreeGrafter"/>
</dbReference>
<dbReference type="InterPro" id="IPR050776">
    <property type="entry name" value="Ank_Repeat/CDKN_Inhibitor"/>
</dbReference>
<proteinExistence type="predicted"/>
<protein>
    <submittedName>
        <fullName evidence="5">Uncharacterized protein</fullName>
    </submittedName>
</protein>
<dbReference type="InterPro" id="IPR002110">
    <property type="entry name" value="Ankyrin_rpt"/>
</dbReference>
<feature type="region of interest" description="Disordered" evidence="4">
    <location>
        <begin position="125"/>
        <end position="162"/>
    </location>
</feature>
<reference evidence="5" key="4">
    <citation type="submission" date="2025-08" db="UniProtKB">
        <authorList>
            <consortium name="Ensembl"/>
        </authorList>
    </citation>
    <scope>IDENTIFICATION</scope>
</reference>
<evidence type="ECO:0000256" key="3">
    <source>
        <dbReference type="PROSITE-ProRule" id="PRU00023"/>
    </source>
</evidence>
<name>A0A4W3GCP9_CALMI</name>
<dbReference type="PROSITE" id="PS50088">
    <property type="entry name" value="ANK_REPEAT"/>
    <property type="match status" value="2"/>
</dbReference>
<keyword evidence="2 3" id="KW-0040">ANK repeat</keyword>
<keyword evidence="6" id="KW-1185">Reference proteome</keyword>
<dbReference type="SMART" id="SM00248">
    <property type="entry name" value="ANK"/>
    <property type="match status" value="2"/>
</dbReference>
<reference evidence="6" key="2">
    <citation type="journal article" date="2007" name="PLoS Biol.">
        <title>Survey sequencing and comparative analysis of the elephant shark (Callorhinchus milii) genome.</title>
        <authorList>
            <person name="Venkatesh B."/>
            <person name="Kirkness E.F."/>
            <person name="Loh Y.H."/>
            <person name="Halpern A.L."/>
            <person name="Lee A.P."/>
            <person name="Johnson J."/>
            <person name="Dandona N."/>
            <person name="Viswanathan L.D."/>
            <person name="Tay A."/>
            <person name="Venter J.C."/>
            <person name="Strausberg R.L."/>
            <person name="Brenner S."/>
        </authorList>
    </citation>
    <scope>NUCLEOTIDE SEQUENCE [LARGE SCALE GENOMIC DNA]</scope>
</reference>
<keyword evidence="1" id="KW-0677">Repeat</keyword>
<dbReference type="Gene3D" id="1.25.40.20">
    <property type="entry name" value="Ankyrin repeat-containing domain"/>
    <property type="match status" value="1"/>
</dbReference>
<dbReference type="PANTHER" id="PTHR24201:SF8">
    <property type="entry name" value="CYCLIN-DEPENDENT KINASE 4 INHIBITOR B"/>
    <property type="match status" value="1"/>
</dbReference>
<evidence type="ECO:0000256" key="1">
    <source>
        <dbReference type="ARBA" id="ARBA00022737"/>
    </source>
</evidence>
<dbReference type="GO" id="GO:0008285">
    <property type="term" value="P:negative regulation of cell population proliferation"/>
    <property type="evidence" value="ECO:0007669"/>
    <property type="project" value="TreeGrafter"/>
</dbReference>
<sequence>MRQDKSRLAQFVLEALDLRVVNARTECGWTPLIHASLLPDPGQRCRYVRLLLEKGGDVNGADRDGRTALSHSCQAGHGEVVKLLVKANADPQIPDAWGNDALIYSALAGQGALVDFLVRSFRSNRGDCNPQTRSGPSETARLIGTSGTGGGHSAPSSLFQQM</sequence>
<dbReference type="SUPFAM" id="SSF48403">
    <property type="entry name" value="Ankyrin repeat"/>
    <property type="match status" value="1"/>
</dbReference>
<dbReference type="GeneTree" id="ENSGT00940000163025"/>
<reference evidence="6" key="3">
    <citation type="journal article" date="2014" name="Nature">
        <title>Elephant shark genome provides unique insights into gnathostome evolution.</title>
        <authorList>
            <consortium name="International Elephant Shark Genome Sequencing Consortium"/>
            <person name="Venkatesh B."/>
            <person name="Lee A.P."/>
            <person name="Ravi V."/>
            <person name="Maurya A.K."/>
            <person name="Lian M.M."/>
            <person name="Swann J.B."/>
            <person name="Ohta Y."/>
            <person name="Flajnik M.F."/>
            <person name="Sutoh Y."/>
            <person name="Kasahara M."/>
            <person name="Hoon S."/>
            <person name="Gangu V."/>
            <person name="Roy S.W."/>
            <person name="Irimia M."/>
            <person name="Korzh V."/>
            <person name="Kondrychyn I."/>
            <person name="Lim Z.W."/>
            <person name="Tay B.H."/>
            <person name="Tohari S."/>
            <person name="Kong K.W."/>
            <person name="Ho S."/>
            <person name="Lorente-Galdos B."/>
            <person name="Quilez J."/>
            <person name="Marques-Bonet T."/>
            <person name="Raney B.J."/>
            <person name="Ingham P.W."/>
            <person name="Tay A."/>
            <person name="Hillier L.W."/>
            <person name="Minx P."/>
            <person name="Boehm T."/>
            <person name="Wilson R.K."/>
            <person name="Brenner S."/>
            <person name="Warren W.C."/>
        </authorList>
    </citation>
    <scope>NUCLEOTIDE SEQUENCE [LARGE SCALE GENOMIC DNA]</scope>
</reference>
<dbReference type="InterPro" id="IPR036770">
    <property type="entry name" value="Ankyrin_rpt-contain_sf"/>
</dbReference>
<dbReference type="OMA" id="ARTECGW"/>
<evidence type="ECO:0000313" key="6">
    <source>
        <dbReference type="Proteomes" id="UP000314986"/>
    </source>
</evidence>
<reference evidence="6" key="1">
    <citation type="journal article" date="2006" name="Science">
        <title>Ancient noncoding elements conserved in the human genome.</title>
        <authorList>
            <person name="Venkatesh B."/>
            <person name="Kirkness E.F."/>
            <person name="Loh Y.H."/>
            <person name="Halpern A.L."/>
            <person name="Lee A.P."/>
            <person name="Johnson J."/>
            <person name="Dandona N."/>
            <person name="Viswanathan L.D."/>
            <person name="Tay A."/>
            <person name="Venter J.C."/>
            <person name="Strausberg R.L."/>
            <person name="Brenner S."/>
        </authorList>
    </citation>
    <scope>NUCLEOTIDE SEQUENCE [LARGE SCALE GENOMIC DNA]</scope>
</reference>
<dbReference type="GO" id="GO:0004861">
    <property type="term" value="F:cyclin-dependent protein serine/threonine kinase inhibitor activity"/>
    <property type="evidence" value="ECO:0007669"/>
    <property type="project" value="TreeGrafter"/>
</dbReference>
<organism evidence="5 6">
    <name type="scientific">Callorhinchus milii</name>
    <name type="common">Ghost shark</name>
    <dbReference type="NCBI Taxonomy" id="7868"/>
    <lineage>
        <taxon>Eukaryota</taxon>
        <taxon>Metazoa</taxon>
        <taxon>Chordata</taxon>
        <taxon>Craniata</taxon>
        <taxon>Vertebrata</taxon>
        <taxon>Chondrichthyes</taxon>
        <taxon>Holocephali</taxon>
        <taxon>Chimaeriformes</taxon>
        <taxon>Callorhinchidae</taxon>
        <taxon>Callorhinchus</taxon>
    </lineage>
</organism>
<dbReference type="PROSITE" id="PS50297">
    <property type="entry name" value="ANK_REP_REGION"/>
    <property type="match status" value="1"/>
</dbReference>
<dbReference type="InParanoid" id="A0A4W3GCP9"/>